<comment type="caution">
    <text evidence="2">The sequence shown here is derived from an EMBL/GenBank/DDBJ whole genome shotgun (WGS) entry which is preliminary data.</text>
</comment>
<dbReference type="RefSeq" id="WP_179915083.1">
    <property type="nucleotide sequence ID" value="NZ_JACCDE010000003.1"/>
</dbReference>
<protein>
    <submittedName>
        <fullName evidence="2">DUF5368 family protein</fullName>
    </submittedName>
</protein>
<organism evidence="2 3">
    <name type="scientific">Vreelandella glaciei</name>
    <dbReference type="NCBI Taxonomy" id="186761"/>
    <lineage>
        <taxon>Bacteria</taxon>
        <taxon>Pseudomonadati</taxon>
        <taxon>Pseudomonadota</taxon>
        <taxon>Gammaproteobacteria</taxon>
        <taxon>Oceanospirillales</taxon>
        <taxon>Halomonadaceae</taxon>
        <taxon>Vreelandella</taxon>
    </lineage>
</organism>
<keyword evidence="1" id="KW-1133">Transmembrane helix</keyword>
<reference evidence="2 3" key="1">
    <citation type="journal article" date="2003" name="Extremophiles">
        <title>Halomonas glaciei sp. nov. isolated from fast ice of Adelie Land, Antarctica.</title>
        <authorList>
            <person name="Reddy G.S."/>
            <person name="Raghavan P.U."/>
            <person name="Sarita N.B."/>
            <person name="Prakash J.S."/>
            <person name="Nagesh N."/>
            <person name="Delille D."/>
            <person name="Shivaji S."/>
        </authorList>
    </citation>
    <scope>NUCLEOTIDE SEQUENCE [LARGE SCALE GENOMIC DNA]</scope>
    <source>
        <strain evidence="2 3">DD39</strain>
    </source>
</reference>
<sequence length="113" mass="12779">MSINGMLTILMYALAPFRWLLIMGLIIIIALHLLTYRRGYKITHHRSRLTNLLALLIGLTAILWIPWLTHSTLGYVATVFDWIALLGAAAATSVMAFIILHPLSYLISFQDKE</sequence>
<feature type="transmembrane region" description="Helical" evidence="1">
    <location>
        <begin position="79"/>
        <end position="100"/>
    </location>
</feature>
<proteinExistence type="predicted"/>
<keyword evidence="1" id="KW-0812">Transmembrane</keyword>
<name>A0A7Z0LQF1_9GAMM</name>
<feature type="transmembrane region" description="Helical" evidence="1">
    <location>
        <begin position="48"/>
        <end position="67"/>
    </location>
</feature>
<dbReference type="Proteomes" id="UP000526892">
    <property type="component" value="Unassembled WGS sequence"/>
</dbReference>
<gene>
    <name evidence="2" type="ORF">HZS80_02495</name>
</gene>
<evidence type="ECO:0000256" key="1">
    <source>
        <dbReference type="SAM" id="Phobius"/>
    </source>
</evidence>
<keyword evidence="3" id="KW-1185">Reference proteome</keyword>
<dbReference type="AlphaFoldDB" id="A0A7Z0LQF1"/>
<accession>A0A7Z0LQF1</accession>
<dbReference type="EMBL" id="JACCDE010000003">
    <property type="protein sequence ID" value="NYS76603.1"/>
    <property type="molecule type" value="Genomic_DNA"/>
</dbReference>
<evidence type="ECO:0000313" key="3">
    <source>
        <dbReference type="Proteomes" id="UP000526892"/>
    </source>
</evidence>
<keyword evidence="1" id="KW-0472">Membrane</keyword>
<evidence type="ECO:0000313" key="2">
    <source>
        <dbReference type="EMBL" id="NYS76603.1"/>
    </source>
</evidence>
<feature type="transmembrane region" description="Helical" evidence="1">
    <location>
        <begin position="16"/>
        <end position="36"/>
    </location>
</feature>